<feature type="non-terminal residue" evidence="1">
    <location>
        <position position="1"/>
    </location>
</feature>
<evidence type="ECO:0000313" key="1">
    <source>
        <dbReference type="EMBL" id="TVU45510.1"/>
    </source>
</evidence>
<name>A0A5J9WDN2_9POAL</name>
<dbReference type="EMBL" id="RWGY01000004">
    <property type="protein sequence ID" value="TVU45510.1"/>
    <property type="molecule type" value="Genomic_DNA"/>
</dbReference>
<organism evidence="1 2">
    <name type="scientific">Eragrostis curvula</name>
    <name type="common">weeping love grass</name>
    <dbReference type="NCBI Taxonomy" id="38414"/>
    <lineage>
        <taxon>Eukaryota</taxon>
        <taxon>Viridiplantae</taxon>
        <taxon>Streptophyta</taxon>
        <taxon>Embryophyta</taxon>
        <taxon>Tracheophyta</taxon>
        <taxon>Spermatophyta</taxon>
        <taxon>Magnoliopsida</taxon>
        <taxon>Liliopsida</taxon>
        <taxon>Poales</taxon>
        <taxon>Poaceae</taxon>
        <taxon>PACMAD clade</taxon>
        <taxon>Chloridoideae</taxon>
        <taxon>Eragrostideae</taxon>
        <taxon>Eragrostidinae</taxon>
        <taxon>Eragrostis</taxon>
    </lineage>
</organism>
<comment type="caution">
    <text evidence="1">The sequence shown here is derived from an EMBL/GenBank/DDBJ whole genome shotgun (WGS) entry which is preliminary data.</text>
</comment>
<sequence>MAHDCAAAPLLDSLTKAGKPQRNTYSFFCATLASMTTIPMGYSTYATLSRPSQALYPCSHD</sequence>
<protein>
    <submittedName>
        <fullName evidence="1">Uncharacterized protein</fullName>
    </submittedName>
</protein>
<gene>
    <name evidence="1" type="ORF">EJB05_04999</name>
</gene>
<keyword evidence="2" id="KW-1185">Reference proteome</keyword>
<proteinExistence type="predicted"/>
<reference evidence="1 2" key="1">
    <citation type="journal article" date="2019" name="Sci. Rep.">
        <title>A high-quality genome of Eragrostis curvula grass provides insights into Poaceae evolution and supports new strategies to enhance forage quality.</title>
        <authorList>
            <person name="Carballo J."/>
            <person name="Santos B.A.C.M."/>
            <person name="Zappacosta D."/>
            <person name="Garbus I."/>
            <person name="Selva J.P."/>
            <person name="Gallo C.A."/>
            <person name="Diaz A."/>
            <person name="Albertini E."/>
            <person name="Caccamo M."/>
            <person name="Echenique V."/>
        </authorList>
    </citation>
    <scope>NUCLEOTIDE SEQUENCE [LARGE SCALE GENOMIC DNA]</scope>
    <source>
        <strain evidence="2">cv. Victoria</strain>
        <tissue evidence="1">Leaf</tissue>
    </source>
</reference>
<accession>A0A5J9WDN2</accession>
<dbReference type="AlphaFoldDB" id="A0A5J9WDN2"/>
<dbReference type="Proteomes" id="UP000324897">
    <property type="component" value="Chromosome 5"/>
</dbReference>
<evidence type="ECO:0000313" key="2">
    <source>
        <dbReference type="Proteomes" id="UP000324897"/>
    </source>
</evidence>
<dbReference type="Gramene" id="TVU45510">
    <property type="protein sequence ID" value="TVU45510"/>
    <property type="gene ID" value="EJB05_04999"/>
</dbReference>